<evidence type="ECO:0000313" key="5">
    <source>
        <dbReference type="Proteomes" id="UP001221413"/>
    </source>
</evidence>
<dbReference type="Pfam" id="PF00098">
    <property type="entry name" value="zf-CCHC"/>
    <property type="match status" value="1"/>
</dbReference>
<keyword evidence="1" id="KW-0479">Metal-binding</keyword>
<feature type="compositionally biased region" description="Low complexity" evidence="2">
    <location>
        <begin position="83"/>
        <end position="97"/>
    </location>
</feature>
<gene>
    <name evidence="4" type="ORF">Dda_6067</name>
</gene>
<feature type="region of interest" description="Disordered" evidence="2">
    <location>
        <begin position="78"/>
        <end position="97"/>
    </location>
</feature>
<evidence type="ECO:0000313" key="4">
    <source>
        <dbReference type="EMBL" id="KAJ6259169.1"/>
    </source>
</evidence>
<dbReference type="Gene3D" id="4.10.60.10">
    <property type="entry name" value="Zinc finger, CCHC-type"/>
    <property type="match status" value="1"/>
</dbReference>
<accession>A0AAD6IV24</accession>
<protein>
    <recommendedName>
        <fullName evidence="3">CCHC-type domain-containing protein</fullName>
    </recommendedName>
</protein>
<feature type="domain" description="CCHC-type" evidence="3">
    <location>
        <begin position="109"/>
        <end position="123"/>
    </location>
</feature>
<keyword evidence="1" id="KW-0863">Zinc-finger</keyword>
<dbReference type="AlphaFoldDB" id="A0AAD6IV24"/>
<dbReference type="Proteomes" id="UP001221413">
    <property type="component" value="Unassembled WGS sequence"/>
</dbReference>
<dbReference type="GO" id="GO:0003676">
    <property type="term" value="F:nucleic acid binding"/>
    <property type="evidence" value="ECO:0007669"/>
    <property type="project" value="InterPro"/>
</dbReference>
<dbReference type="PROSITE" id="PS50158">
    <property type="entry name" value="ZF_CCHC"/>
    <property type="match status" value="1"/>
</dbReference>
<evidence type="ECO:0000256" key="2">
    <source>
        <dbReference type="SAM" id="MobiDB-lite"/>
    </source>
</evidence>
<keyword evidence="1" id="KW-0862">Zinc</keyword>
<evidence type="ECO:0000256" key="1">
    <source>
        <dbReference type="PROSITE-ProRule" id="PRU00047"/>
    </source>
</evidence>
<dbReference type="GO" id="GO:0008270">
    <property type="term" value="F:zinc ion binding"/>
    <property type="evidence" value="ECO:0007669"/>
    <property type="project" value="UniProtKB-KW"/>
</dbReference>
<organism evidence="4 5">
    <name type="scientific">Drechslerella dactyloides</name>
    <name type="common">Nematode-trapping fungus</name>
    <name type="synonym">Arthrobotrys dactyloides</name>
    <dbReference type="NCBI Taxonomy" id="74499"/>
    <lineage>
        <taxon>Eukaryota</taxon>
        <taxon>Fungi</taxon>
        <taxon>Dikarya</taxon>
        <taxon>Ascomycota</taxon>
        <taxon>Pezizomycotina</taxon>
        <taxon>Orbiliomycetes</taxon>
        <taxon>Orbiliales</taxon>
        <taxon>Orbiliaceae</taxon>
        <taxon>Drechslerella</taxon>
    </lineage>
</organism>
<feature type="region of interest" description="Disordered" evidence="2">
    <location>
        <begin position="129"/>
        <end position="149"/>
    </location>
</feature>
<proteinExistence type="predicted"/>
<sequence>MSGPYVAYYYPQHAYVIILSTSIQARGPHYRYCMHADEKLSRRSSEIIDRRRRSPPCYTDDVENMDEETYAYYYPTEEDMKSDSSSPSDSNSDVDNYSLDTDVECEEERCLTCGNPGHISRDCALNNGYSPRLKRKRQSPETPRQPDPRLQACGACRQCGHNRRTCPTLSAWQYDGDASGEEEAERDHVPVKRPRYHYATRAIELTAALLDRRVQVARPAGLSASRAAALYDRRKRSRRYWNSFTLGSGPRGAQSGVDVWRRRSREKVHVLGSITEDEAES</sequence>
<evidence type="ECO:0000259" key="3">
    <source>
        <dbReference type="PROSITE" id="PS50158"/>
    </source>
</evidence>
<keyword evidence="5" id="KW-1185">Reference proteome</keyword>
<name>A0AAD6IV24_DREDA</name>
<comment type="caution">
    <text evidence="4">The sequence shown here is derived from an EMBL/GenBank/DDBJ whole genome shotgun (WGS) entry which is preliminary data.</text>
</comment>
<dbReference type="InterPro" id="IPR001878">
    <property type="entry name" value="Znf_CCHC"/>
</dbReference>
<reference evidence="4" key="1">
    <citation type="submission" date="2023-01" db="EMBL/GenBank/DDBJ databases">
        <title>The chitinases involved in constricting ring structure development in the nematode-trapping fungus Drechslerella dactyloides.</title>
        <authorList>
            <person name="Wang R."/>
            <person name="Zhang L."/>
            <person name="Tang P."/>
            <person name="Li S."/>
            <person name="Liang L."/>
        </authorList>
    </citation>
    <scope>NUCLEOTIDE SEQUENCE</scope>
    <source>
        <strain evidence="4">YMF1.00031</strain>
    </source>
</reference>
<dbReference type="SMART" id="SM00343">
    <property type="entry name" value="ZnF_C2HC"/>
    <property type="match status" value="2"/>
</dbReference>
<dbReference type="EMBL" id="JAQGDS010000007">
    <property type="protein sequence ID" value="KAJ6259169.1"/>
    <property type="molecule type" value="Genomic_DNA"/>
</dbReference>